<protein>
    <submittedName>
        <fullName evidence="1">Uncharacterized protein</fullName>
    </submittedName>
</protein>
<dbReference type="AlphaFoldDB" id="A0A812Q8G0"/>
<dbReference type="OrthoDB" id="408381at2759"/>
<proteinExistence type="predicted"/>
<dbReference type="Proteomes" id="UP000604046">
    <property type="component" value="Unassembled WGS sequence"/>
</dbReference>
<gene>
    <name evidence="1" type="ORF">SNAT2548_LOCUS20913</name>
</gene>
<keyword evidence="2" id="KW-1185">Reference proteome</keyword>
<evidence type="ECO:0000313" key="1">
    <source>
        <dbReference type="EMBL" id="CAE7383219.1"/>
    </source>
</evidence>
<comment type="caution">
    <text evidence="1">The sequence shown here is derived from an EMBL/GenBank/DDBJ whole genome shotgun (WGS) entry which is preliminary data.</text>
</comment>
<name>A0A812Q8G0_9DINO</name>
<evidence type="ECO:0000313" key="2">
    <source>
        <dbReference type="Proteomes" id="UP000604046"/>
    </source>
</evidence>
<organism evidence="1 2">
    <name type="scientific">Symbiodinium natans</name>
    <dbReference type="NCBI Taxonomy" id="878477"/>
    <lineage>
        <taxon>Eukaryota</taxon>
        <taxon>Sar</taxon>
        <taxon>Alveolata</taxon>
        <taxon>Dinophyceae</taxon>
        <taxon>Suessiales</taxon>
        <taxon>Symbiodiniaceae</taxon>
        <taxon>Symbiodinium</taxon>
    </lineage>
</organism>
<accession>A0A812Q8G0</accession>
<sequence length="1054" mass="116749">MAGQGLLTGYDKAEMSTEFDMEVHKYVLRDVGILGIEFAKEGLVSTFSKAAPFLGPAAIVLQAVLETFIPDEEFTEADAMIMIEERLREFKKSFKKEIMQETQNLVTGSISANSFREAQLLMGKVTDGLSIAQSSKLLDTDAFLAYAMSFENDISHLAELLFLPCVDKGWGSLECNERIGAGATILFAQLTTVHFALFDGVFRALYTKAEQVRRHLFVEANDKVAALADDVLRTTFRKTGCTNLDAPPSFWAWLHSTTNVAALLERLHHVCTPSLLVVPPQPLGHATTCNIWGHKVGGDWELVRRTATNTFQDTDRLEGLSQYGTEHDSPTGATFSKPFNNMNFNQFLFATGDCQKWMIMEKSEVLASYDWEKRRIERSHMSDVPYSATMLRRSNWEDPWLTFEDHGTGENAHCTSLYQANNFDPWCSYGDLGHKHNGLNVFVRWATAADSCCGVDGYECTPGCNLQSDLSFDFATRGQARFDKVKAKYRKMFDKARDKYLALRLQQINCGASGCVDAYNPAAAFSDEAPRKAEVATNATQMLEAAEALLAPTAVFGASAQDGTLPALPASDGWQLRQKLPLSQGHGRLVGLVPKFENKPSLKINGVQQAISVFQMYEDAGRWFVHDFSFDKPNLLVENMQASLCPSTVCFSGSSHVMKYGAFESMQLWVQEKPFEAFIPWDSSQLEHNCQVPLGNSGSMQCGGPDGSHLRVKLNDAAFGWEVKFFMRLDAPLLWWDLDLECTSYPTTYGSNKYKCERGNSLDDGFFYVYNENGACGALSCECCRTWKDQVSAAIDIDFGQPNPNWNPAVMRLALNHGLPDGGQAQLLQEFGGQIYEGNPAKRDSFDRKRLGPSPVQHGQWQAYVVKRSEGKIFVWIDDQLAWVHNLPITQNAMNIAAGAGVSATCGTCESSIFDRINSIKIRPRGTSGSIWGLSVRHVPQELDVRQRGLNFVVDPDQVGYVESDGYTKRTVLQCRYAEDGSLQQGQGSTSFYPLLQFTKTGLQDAWPVGTVVAGGSEWQDGDTAVLAPSYVYHCPACKGNTAKAHGAWDAPCA</sequence>
<reference evidence="1" key="1">
    <citation type="submission" date="2021-02" db="EMBL/GenBank/DDBJ databases">
        <authorList>
            <person name="Dougan E. K."/>
            <person name="Rhodes N."/>
            <person name="Thang M."/>
            <person name="Chan C."/>
        </authorList>
    </citation>
    <scope>NUCLEOTIDE SEQUENCE</scope>
</reference>
<dbReference type="EMBL" id="CAJNDS010002228">
    <property type="protein sequence ID" value="CAE7383219.1"/>
    <property type="molecule type" value="Genomic_DNA"/>
</dbReference>